<dbReference type="PROSITE" id="PS50011">
    <property type="entry name" value="PROTEIN_KINASE_DOM"/>
    <property type="match status" value="1"/>
</dbReference>
<dbReference type="GO" id="GO:0005524">
    <property type="term" value="F:ATP binding"/>
    <property type="evidence" value="ECO:0007669"/>
    <property type="project" value="UniProtKB-KW"/>
</dbReference>
<dbReference type="PANTHER" id="PTHR24345">
    <property type="entry name" value="SERINE/THREONINE-PROTEIN KINASE PLK"/>
    <property type="match status" value="1"/>
</dbReference>
<keyword evidence="2" id="KW-0808">Transferase</keyword>
<dbReference type="AlphaFoldDB" id="G0R0E2"/>
<dbReference type="Gene3D" id="1.10.510.10">
    <property type="entry name" value="Transferase(Phosphotransferase) domain 1"/>
    <property type="match status" value="1"/>
</dbReference>
<evidence type="ECO:0000313" key="7">
    <source>
        <dbReference type="EMBL" id="EGR29079.1"/>
    </source>
</evidence>
<keyword evidence="4 7" id="KW-0418">Kinase</keyword>
<evidence type="ECO:0000256" key="5">
    <source>
        <dbReference type="ARBA" id="ARBA00022840"/>
    </source>
</evidence>
<dbReference type="Pfam" id="PF00069">
    <property type="entry name" value="Pkinase"/>
    <property type="match status" value="1"/>
</dbReference>
<dbReference type="PANTHER" id="PTHR24345:SF0">
    <property type="entry name" value="CELL CYCLE SERINE_THREONINE-PROTEIN KINASE CDC5_MSD2"/>
    <property type="match status" value="1"/>
</dbReference>
<keyword evidence="3" id="KW-0547">Nucleotide-binding</keyword>
<keyword evidence="5" id="KW-0067">ATP-binding</keyword>
<dbReference type="GO" id="GO:0004674">
    <property type="term" value="F:protein serine/threonine kinase activity"/>
    <property type="evidence" value="ECO:0007669"/>
    <property type="project" value="UniProtKB-KW"/>
</dbReference>
<organism evidence="7 8">
    <name type="scientific">Ichthyophthirius multifiliis</name>
    <name type="common">White spot disease agent</name>
    <name type="synonym">Ich</name>
    <dbReference type="NCBI Taxonomy" id="5932"/>
    <lineage>
        <taxon>Eukaryota</taxon>
        <taxon>Sar</taxon>
        <taxon>Alveolata</taxon>
        <taxon>Ciliophora</taxon>
        <taxon>Intramacronucleata</taxon>
        <taxon>Oligohymenophorea</taxon>
        <taxon>Hymenostomatida</taxon>
        <taxon>Ophryoglenina</taxon>
        <taxon>Ichthyophthirius</taxon>
    </lineage>
</organism>
<dbReference type="SUPFAM" id="SSF56112">
    <property type="entry name" value="Protein kinase-like (PK-like)"/>
    <property type="match status" value="1"/>
</dbReference>
<name>G0R0E2_ICHMU</name>
<evidence type="ECO:0000259" key="6">
    <source>
        <dbReference type="PROSITE" id="PS50011"/>
    </source>
</evidence>
<dbReference type="InParanoid" id="G0R0E2"/>
<proteinExistence type="predicted"/>
<evidence type="ECO:0000256" key="1">
    <source>
        <dbReference type="ARBA" id="ARBA00022527"/>
    </source>
</evidence>
<dbReference type="GeneID" id="14905174"/>
<sequence>MKSLDSMVNSISNSLGNYMVKDPIAQGGGSLVFKVQSRRSKREYFQDWNIYIKKNIHRDLKPGNIIFKKNDKLKICDFGLATKLDDYETEKDTVCGTPNYISPEIIIENRMA</sequence>
<dbReference type="Proteomes" id="UP000008983">
    <property type="component" value="Unassembled WGS sequence"/>
</dbReference>
<evidence type="ECO:0000256" key="4">
    <source>
        <dbReference type="ARBA" id="ARBA00022777"/>
    </source>
</evidence>
<dbReference type="RefSeq" id="XP_004030315.1">
    <property type="nucleotide sequence ID" value="XM_004030267.1"/>
</dbReference>
<dbReference type="eggNOG" id="KOG0575">
    <property type="taxonomic scope" value="Eukaryota"/>
</dbReference>
<gene>
    <name evidence="7" type="ORF">IMG5_163690</name>
</gene>
<reference evidence="7 8" key="1">
    <citation type="submission" date="2011-07" db="EMBL/GenBank/DDBJ databases">
        <authorList>
            <person name="Coyne R."/>
            <person name="Brami D."/>
            <person name="Johnson J."/>
            <person name="Hostetler J."/>
            <person name="Hannick L."/>
            <person name="Clark T."/>
            <person name="Cassidy-Hanley D."/>
            <person name="Inman J."/>
        </authorList>
    </citation>
    <scope>NUCLEOTIDE SEQUENCE [LARGE SCALE GENOMIC DNA]</scope>
    <source>
        <strain evidence="7 8">G5</strain>
    </source>
</reference>
<dbReference type="EMBL" id="GL984187">
    <property type="protein sequence ID" value="EGR29079.1"/>
    <property type="molecule type" value="Genomic_DNA"/>
</dbReference>
<feature type="domain" description="Protein kinase" evidence="6">
    <location>
        <begin position="1"/>
        <end position="112"/>
    </location>
</feature>
<evidence type="ECO:0000256" key="2">
    <source>
        <dbReference type="ARBA" id="ARBA00022679"/>
    </source>
</evidence>
<accession>G0R0E2</accession>
<keyword evidence="1" id="KW-0723">Serine/threonine-protein kinase</keyword>
<protein>
    <submittedName>
        <fullName evidence="7">Protein kinase domain protein</fullName>
    </submittedName>
</protein>
<dbReference type="STRING" id="857967.G0R0E2"/>
<evidence type="ECO:0000313" key="8">
    <source>
        <dbReference type="Proteomes" id="UP000008983"/>
    </source>
</evidence>
<evidence type="ECO:0000256" key="3">
    <source>
        <dbReference type="ARBA" id="ARBA00022741"/>
    </source>
</evidence>
<dbReference type="InterPro" id="IPR000719">
    <property type="entry name" value="Prot_kinase_dom"/>
</dbReference>
<dbReference type="GO" id="GO:0005634">
    <property type="term" value="C:nucleus"/>
    <property type="evidence" value="ECO:0007669"/>
    <property type="project" value="TreeGrafter"/>
</dbReference>
<keyword evidence="8" id="KW-1185">Reference proteome</keyword>
<dbReference type="OrthoDB" id="312177at2759"/>
<dbReference type="InterPro" id="IPR011009">
    <property type="entry name" value="Kinase-like_dom_sf"/>
</dbReference>